<comment type="caution">
    <text evidence="11">The sequence shown here is derived from an EMBL/GenBank/DDBJ whole genome shotgun (WGS) entry which is preliminary data.</text>
</comment>
<dbReference type="PROSITE" id="PS51192">
    <property type="entry name" value="HELICASE_ATP_BIND_1"/>
    <property type="match status" value="1"/>
</dbReference>
<evidence type="ECO:0000259" key="9">
    <source>
        <dbReference type="PROSITE" id="PS51192"/>
    </source>
</evidence>
<protein>
    <recommendedName>
        <fullName evidence="7">DNA 3'-5' helicase</fullName>
        <ecNumber evidence="7">5.6.2.4</ecNumber>
    </recommendedName>
</protein>
<evidence type="ECO:0000256" key="4">
    <source>
        <dbReference type="ARBA" id="ARBA00023125"/>
    </source>
</evidence>
<dbReference type="GO" id="GO:0000724">
    <property type="term" value="P:double-strand break repair via homologous recombination"/>
    <property type="evidence" value="ECO:0007669"/>
    <property type="project" value="TreeGrafter"/>
</dbReference>
<dbReference type="GO" id="GO:0009378">
    <property type="term" value="F:four-way junction helicase activity"/>
    <property type="evidence" value="ECO:0007669"/>
    <property type="project" value="TreeGrafter"/>
</dbReference>
<dbReference type="GO" id="GO:0003677">
    <property type="term" value="F:DNA binding"/>
    <property type="evidence" value="ECO:0007669"/>
    <property type="project" value="UniProtKB-KW"/>
</dbReference>
<name>A0A8T8SF71_9BASI</name>
<organism evidence="11 12">
    <name type="scientific">Tilletia caries</name>
    <name type="common">wheat bunt fungus</name>
    <dbReference type="NCBI Taxonomy" id="13290"/>
    <lineage>
        <taxon>Eukaryota</taxon>
        <taxon>Fungi</taxon>
        <taxon>Dikarya</taxon>
        <taxon>Basidiomycota</taxon>
        <taxon>Ustilaginomycotina</taxon>
        <taxon>Exobasidiomycetes</taxon>
        <taxon>Tilletiales</taxon>
        <taxon>Tilletiaceae</taxon>
        <taxon>Tilletia</taxon>
    </lineage>
</organism>
<dbReference type="SMART" id="SM00490">
    <property type="entry name" value="HELICc"/>
    <property type="match status" value="1"/>
</dbReference>
<dbReference type="Gene3D" id="3.40.50.300">
    <property type="entry name" value="P-loop containing nucleotide triphosphate hydrolases"/>
    <property type="match status" value="2"/>
</dbReference>
<dbReference type="CDD" id="cd18785">
    <property type="entry name" value="SF2_C"/>
    <property type="match status" value="1"/>
</dbReference>
<evidence type="ECO:0000313" key="11">
    <source>
        <dbReference type="EMBL" id="KAE8238653.1"/>
    </source>
</evidence>
<reference evidence="11" key="1">
    <citation type="submission" date="2016-04" db="EMBL/GenBank/DDBJ databases">
        <authorList>
            <person name="Nguyen H.D."/>
            <person name="Kesanakurti P."/>
            <person name="Cullis J."/>
            <person name="Levesque C.A."/>
            <person name="Hambleton S."/>
        </authorList>
    </citation>
    <scope>NUCLEOTIDE SEQUENCE</scope>
    <source>
        <strain evidence="11">DAOMC 238032</strain>
    </source>
</reference>
<comment type="catalytic activity">
    <reaction evidence="6">
        <text>Couples ATP hydrolysis with the unwinding of duplex DNA by translocating in the 3'-5' direction.</text>
        <dbReference type="EC" id="5.6.2.4"/>
    </reaction>
</comment>
<evidence type="ECO:0000256" key="2">
    <source>
        <dbReference type="ARBA" id="ARBA00022741"/>
    </source>
</evidence>
<dbReference type="EMBL" id="LWDD02002936">
    <property type="protein sequence ID" value="KAE8238653.1"/>
    <property type="molecule type" value="Genomic_DNA"/>
</dbReference>
<keyword evidence="2" id="KW-0547">Nucleotide-binding</keyword>
<dbReference type="GO" id="GO:0005737">
    <property type="term" value="C:cytoplasm"/>
    <property type="evidence" value="ECO:0007669"/>
    <property type="project" value="TreeGrafter"/>
</dbReference>
<evidence type="ECO:0000256" key="1">
    <source>
        <dbReference type="ARBA" id="ARBA00005446"/>
    </source>
</evidence>
<keyword evidence="3" id="KW-0067">ATP-binding</keyword>
<dbReference type="AlphaFoldDB" id="A0A8T8SF71"/>
<keyword evidence="4" id="KW-0238">DNA-binding</keyword>
<dbReference type="PANTHER" id="PTHR13710">
    <property type="entry name" value="DNA HELICASE RECQ FAMILY MEMBER"/>
    <property type="match status" value="1"/>
</dbReference>
<evidence type="ECO:0000256" key="7">
    <source>
        <dbReference type="ARBA" id="ARBA00034808"/>
    </source>
</evidence>
<dbReference type="Pfam" id="PF00271">
    <property type="entry name" value="Helicase_C"/>
    <property type="match status" value="1"/>
</dbReference>
<proteinExistence type="inferred from homology"/>
<dbReference type="InterPro" id="IPR011545">
    <property type="entry name" value="DEAD/DEAH_box_helicase_dom"/>
</dbReference>
<evidence type="ECO:0000256" key="3">
    <source>
        <dbReference type="ARBA" id="ARBA00022840"/>
    </source>
</evidence>
<dbReference type="GO" id="GO:0043138">
    <property type="term" value="F:3'-5' DNA helicase activity"/>
    <property type="evidence" value="ECO:0007669"/>
    <property type="project" value="UniProtKB-EC"/>
</dbReference>
<reference evidence="11" key="2">
    <citation type="journal article" date="2019" name="IMA Fungus">
        <title>Genome sequencing and comparison of five Tilletia species to identify candidate genes for the detection of regulated species infecting wheat.</title>
        <authorList>
            <person name="Nguyen H.D.T."/>
            <person name="Sultana T."/>
            <person name="Kesanakurti P."/>
            <person name="Hambleton S."/>
        </authorList>
    </citation>
    <scope>NUCLEOTIDE SEQUENCE</scope>
    <source>
        <strain evidence="11">DAOMC 238032</strain>
    </source>
</reference>
<dbReference type="GO" id="GO:0005694">
    <property type="term" value="C:chromosome"/>
    <property type="evidence" value="ECO:0007669"/>
    <property type="project" value="TreeGrafter"/>
</dbReference>
<evidence type="ECO:0000256" key="8">
    <source>
        <dbReference type="SAM" id="MobiDB-lite"/>
    </source>
</evidence>
<dbReference type="InterPro" id="IPR014001">
    <property type="entry name" value="Helicase_ATP-bd"/>
</dbReference>
<keyword evidence="5" id="KW-0413">Isomerase</keyword>
<sequence>MPLQDLSNAQDRRRLFSDLDESTDTDSPAPSKRRRSARLSGVSDAAAIDDGLPSGSVACPRPQPSPSFNSAAPLPQQIETLTLLLQKHRKDPTFAPKSWQMTVALMCLHGWDVILGASTGSGKTLPIELMALAMPERTIVVVCPLLSLEAAHVARFKDTEIKAVSMHQMMNERVNSSLVSSPSGSEIQRLRREHIRENLIFKTPNIVFASPESILLNPAAQTVLREERFRNRVCALVGDEVHTVETWGIKVSKGSETAFRPAFSKIQTIRERIGGHLPLLALSATLPSSTIETVLPLLGFGHKHLAAIDAGVDRPNVSYGVRTMRHSISSYLDLQDLFRLPTTPTAATSVPKTIIYMNTRAGAYAAAFVLQTHFARHGHANIVRPFTALTSTSLKMQKLSRDFQPGGHLRVMVATEAGGMGIDFPDVDMVVQFQIPGTALDLAQHWGRVIRNPKGTEVAIMFAQPWSTPAQPAVETNKRTKTQIQEAARREALDPGLRRITAGVE</sequence>
<feature type="domain" description="Helicase ATP-binding" evidence="9">
    <location>
        <begin position="104"/>
        <end position="304"/>
    </location>
</feature>
<dbReference type="InterPro" id="IPR001650">
    <property type="entry name" value="Helicase_C-like"/>
</dbReference>
<evidence type="ECO:0000259" key="10">
    <source>
        <dbReference type="PROSITE" id="PS51194"/>
    </source>
</evidence>
<dbReference type="PROSITE" id="PS51194">
    <property type="entry name" value="HELICASE_CTER"/>
    <property type="match status" value="1"/>
</dbReference>
<evidence type="ECO:0000256" key="6">
    <source>
        <dbReference type="ARBA" id="ARBA00034617"/>
    </source>
</evidence>
<dbReference type="GO" id="GO:0005524">
    <property type="term" value="F:ATP binding"/>
    <property type="evidence" value="ECO:0007669"/>
    <property type="project" value="UniProtKB-KW"/>
</dbReference>
<comment type="similarity">
    <text evidence="1">Belongs to the helicase family. RecQ subfamily.</text>
</comment>
<dbReference type="InterPro" id="IPR027417">
    <property type="entry name" value="P-loop_NTPase"/>
</dbReference>
<dbReference type="PANTHER" id="PTHR13710:SF105">
    <property type="entry name" value="ATP-DEPENDENT DNA HELICASE Q1"/>
    <property type="match status" value="1"/>
</dbReference>
<feature type="domain" description="Helicase C-terminal" evidence="10">
    <location>
        <begin position="342"/>
        <end position="501"/>
    </location>
</feature>
<evidence type="ECO:0000256" key="5">
    <source>
        <dbReference type="ARBA" id="ARBA00023235"/>
    </source>
</evidence>
<evidence type="ECO:0000313" key="12">
    <source>
        <dbReference type="Proteomes" id="UP000077671"/>
    </source>
</evidence>
<dbReference type="EC" id="5.6.2.4" evidence="7"/>
<gene>
    <name evidence="11" type="ORF">A4X03_0g8810</name>
</gene>
<dbReference type="Pfam" id="PF00270">
    <property type="entry name" value="DEAD"/>
    <property type="match status" value="1"/>
</dbReference>
<accession>A0A8T8SF71</accession>
<dbReference type="SMART" id="SM00487">
    <property type="entry name" value="DEXDc"/>
    <property type="match status" value="1"/>
</dbReference>
<dbReference type="SUPFAM" id="SSF52540">
    <property type="entry name" value="P-loop containing nucleoside triphosphate hydrolases"/>
    <property type="match status" value="1"/>
</dbReference>
<feature type="region of interest" description="Disordered" evidence="8">
    <location>
        <begin position="1"/>
        <end position="72"/>
    </location>
</feature>
<dbReference type="Proteomes" id="UP000077671">
    <property type="component" value="Unassembled WGS sequence"/>
</dbReference>